<feature type="region of interest" description="Disordered" evidence="17">
    <location>
        <begin position="56"/>
        <end position="107"/>
    </location>
</feature>
<protein>
    <submittedName>
        <fullName evidence="20">G-protein coupled receptor</fullName>
    </submittedName>
</protein>
<keyword evidence="5" id="KW-0732">Signal</keyword>
<feature type="region of interest" description="Disordered" evidence="17">
    <location>
        <begin position="1315"/>
        <end position="1365"/>
    </location>
</feature>
<feature type="domain" description="G-protein coupled receptors family 3 profile" evidence="19">
    <location>
        <begin position="898"/>
        <end position="1172"/>
    </location>
</feature>
<feature type="compositionally biased region" description="Basic and acidic residues" evidence="17">
    <location>
        <begin position="629"/>
        <end position="638"/>
    </location>
</feature>
<evidence type="ECO:0000256" key="18">
    <source>
        <dbReference type="SAM" id="Phobius"/>
    </source>
</evidence>
<evidence type="ECO:0000256" key="2">
    <source>
        <dbReference type="ARBA" id="ARBA00007242"/>
    </source>
</evidence>
<keyword evidence="15" id="KW-0966">Cell projection</keyword>
<evidence type="ECO:0000256" key="1">
    <source>
        <dbReference type="ARBA" id="ARBA00004487"/>
    </source>
</evidence>
<keyword evidence="12" id="KW-0325">Glycoprotein</keyword>
<dbReference type="InterPro" id="IPR017978">
    <property type="entry name" value="GPCR_3_C"/>
</dbReference>
<sequence length="1383" mass="153238">MKHVRREPTAGDGLDGLRGVARLLTPNSRLTSWLASNGRACIKKLVKLECHRRTASATDERAVAASTARSSSDTPTLWSRMMGDDSSADQQQQQQSPHKEQHSEPTRRTFWTRTASGLAGALHQSTLVEQLLSIEQQLGNSTAALHFIEQAYQYAKLHHQIAIKTGSLAANNDSYNNEHLQARGTEIDRLAFDWIIESPYHTILDKVSSNYNDENSIAPQTNLNQPPSPELETTTMAVTFERLPKPEAIKKSLSSSNHKLHHQHRTFRRHTNHNNNDINIGASLTAADEATVNELLTISANAKKISKNYDDIGSENHLPASDTTVAGANVSSHQQDVDEQQQDVKPTTSIRSNKKNALRFAKSISERSAQTVEDQTREHCVRVSLAQLGVTNIPEVARLAHARGLDEVARVARDAARIVGDVVTRHMATQLQVPTPVHVPHWPDTYAANADFFKFLVRLDAQRAFVARPQVLASGLVFAPRAHLAQELLFDLRFVGSAHFLTPANGRVFAPTVFRASTAVSSEANRNWPTLSAATATATRRGPSSNWVYRDLGQHPVAGQSSGRPTPDDRGGNNESQNSESEMLPGSENNDRNGYFSSSNPIEFYSTWLGTTRSVGTRSSTSNVTTDTSHFDFEHNETPRTTTTHDGNSSSSSRDSYSGGEQLGKWTSPYFDCGVTNAWLLTYSAPFYVPAFRASSYSATSSSESSSSAAPLYFRGVVFVSIDLGASGLIDQCAAPGQALLAHTNRCHRVPHSQCQSLNANVVRRGAYVCKCERGYYPAGVSSNNNSNSPTEEANEMRAPVSSATDDLVDNVTQQFEQCHQATDSTETTMCWLLQQPRTQTTVTWGAQLEHELIEQALGIKQQQQSPQQLLQCVPCAYGCDQCTSGAPCRPAYGPIMRMVFAVIQGVCLFVTLMLALAVYRLRKSRSIAMSRWIMLEFLLAGAMCLYAALAVRLIEPVTQGACFAEPWLRELGFGLAYGCVTIKLYRMYAEFATRKAHRVCLRDKDLVAYLMAVVLVVVGYMAAWTALVVPFSQSIQSTDDNSSIPHHVPLGPLIIERVALDSGDTAGHRSVYTRCRRFAWDHVTEASELAFLLCGVHLVYRLRNARREVYSEKLVLTIAIFVELAVSSSTHLLRYALAEQLAPEHELLVLMLRCHFTITLTLALIIVPKLWQSARRRSTAYALAGLAQATQSAAAAQSNSGASNSAQSEAPLNKGNKNNKIERHRCHLTCEEHDHHLDDAVRLHAAILSNGHIDLGAIDFTDISPDEIRAELRRCYAQLQVLKNKVMRRDNPHISKRRGGKKCAHRKFSLPQAFHHHHHHHHHNQQQQQQQSQPNTQSDNTEISLNRSLNMKRESRERSTVVFDEDDDDEYITTACNSTNNM</sequence>
<evidence type="ECO:0000256" key="13">
    <source>
        <dbReference type="ARBA" id="ARBA00023224"/>
    </source>
</evidence>
<feature type="compositionally biased region" description="Low complexity" evidence="17">
    <location>
        <begin position="613"/>
        <end position="626"/>
    </location>
</feature>
<keyword evidence="3" id="KW-1003">Cell membrane</keyword>
<feature type="compositionally biased region" description="Polar residues" evidence="17">
    <location>
        <begin position="321"/>
        <end position="333"/>
    </location>
</feature>
<evidence type="ECO:0000256" key="14">
    <source>
        <dbReference type="ARBA" id="ARBA00023257"/>
    </source>
</evidence>
<evidence type="ECO:0000256" key="7">
    <source>
        <dbReference type="ARBA" id="ARBA00023018"/>
    </source>
</evidence>
<keyword evidence="10" id="KW-1015">Disulfide bond</keyword>
<comment type="subcellular location">
    <subcellularLocation>
        <location evidence="1">Cell projection</location>
        <location evidence="1">Neuron projection</location>
    </subcellularLocation>
    <subcellularLocation>
        <location evidence="16">Postsynaptic cell membrane</location>
        <topology evidence="16">Multi-pass membrane protein</topology>
    </subcellularLocation>
</comment>
<evidence type="ECO:0000256" key="6">
    <source>
        <dbReference type="ARBA" id="ARBA00022989"/>
    </source>
</evidence>
<feature type="region of interest" description="Disordered" evidence="17">
    <location>
        <begin position="613"/>
        <end position="661"/>
    </location>
</feature>
<feature type="transmembrane region" description="Helical" evidence="18">
    <location>
        <begin position="934"/>
        <end position="955"/>
    </location>
</feature>
<evidence type="ECO:0000256" key="10">
    <source>
        <dbReference type="ARBA" id="ARBA00023157"/>
    </source>
</evidence>
<dbReference type="InterPro" id="IPR054714">
    <property type="entry name" value="GPR158_179_extracellular"/>
</dbReference>
<feature type="region of interest" description="Disordered" evidence="17">
    <location>
        <begin position="533"/>
        <end position="595"/>
    </location>
</feature>
<dbReference type="PROSITE" id="PS50259">
    <property type="entry name" value="G_PROTEIN_RECEP_F3_4"/>
    <property type="match status" value="1"/>
</dbReference>
<keyword evidence="21" id="KW-1185">Reference proteome</keyword>
<evidence type="ECO:0000313" key="21">
    <source>
        <dbReference type="Proteomes" id="UP000825002"/>
    </source>
</evidence>
<dbReference type="Proteomes" id="UP000825002">
    <property type="component" value="Unassembled WGS sequence"/>
</dbReference>
<feature type="compositionally biased region" description="Low complexity" evidence="17">
    <location>
        <begin position="84"/>
        <end position="96"/>
    </location>
</feature>
<dbReference type="EMBL" id="JAIFTH010000359">
    <property type="protein sequence ID" value="KAG9509731.1"/>
    <property type="molecule type" value="Genomic_DNA"/>
</dbReference>
<comment type="similarity">
    <text evidence="2">Belongs to the G-protein coupled receptor 3 family.</text>
</comment>
<evidence type="ECO:0000256" key="15">
    <source>
        <dbReference type="ARBA" id="ARBA00023273"/>
    </source>
</evidence>
<keyword evidence="6 18" id="KW-1133">Transmembrane helix</keyword>
<feature type="compositionally biased region" description="Basic residues" evidence="17">
    <location>
        <begin position="1315"/>
        <end position="1325"/>
    </location>
</feature>
<feature type="compositionally biased region" description="Polar residues" evidence="17">
    <location>
        <begin position="1335"/>
        <end position="1350"/>
    </location>
</feature>
<dbReference type="Gene3D" id="3.30.450.20">
    <property type="entry name" value="PAS domain"/>
    <property type="match status" value="1"/>
</dbReference>
<evidence type="ECO:0000256" key="11">
    <source>
        <dbReference type="ARBA" id="ARBA00023170"/>
    </source>
</evidence>
<feature type="compositionally biased region" description="Polar residues" evidence="17">
    <location>
        <begin position="639"/>
        <end position="648"/>
    </location>
</feature>
<feature type="region of interest" description="Disordered" evidence="17">
    <location>
        <begin position="1198"/>
        <end position="1219"/>
    </location>
</feature>
<feature type="compositionally biased region" description="Low complexity" evidence="17">
    <location>
        <begin position="63"/>
        <end position="72"/>
    </location>
</feature>
<feature type="compositionally biased region" description="Basic and acidic residues" evidence="17">
    <location>
        <begin position="97"/>
        <end position="107"/>
    </location>
</feature>
<evidence type="ECO:0000256" key="4">
    <source>
        <dbReference type="ARBA" id="ARBA00022692"/>
    </source>
</evidence>
<keyword evidence="13" id="KW-0807">Transducer</keyword>
<evidence type="ECO:0000256" key="12">
    <source>
        <dbReference type="ARBA" id="ARBA00023180"/>
    </source>
</evidence>
<dbReference type="PANTHER" id="PTHR32546:SF26">
    <property type="entry name" value="SMOG, ISOFORM D"/>
    <property type="match status" value="1"/>
</dbReference>
<keyword evidence="11 20" id="KW-0675">Receptor</keyword>
<keyword evidence="4 18" id="KW-0812">Transmembrane</keyword>
<dbReference type="InterPro" id="IPR043458">
    <property type="entry name" value="GPR158/179"/>
</dbReference>
<dbReference type="Pfam" id="PF22572">
    <property type="entry name" value="GPR158_179_EC"/>
    <property type="match status" value="1"/>
</dbReference>
<keyword evidence="8" id="KW-0297">G-protein coupled receptor</keyword>
<proteinExistence type="inferred from homology"/>
<feature type="compositionally biased region" description="Low complexity" evidence="17">
    <location>
        <begin position="649"/>
        <end position="658"/>
    </location>
</feature>
<dbReference type="Pfam" id="PF00003">
    <property type="entry name" value="7tm_3"/>
    <property type="match status" value="1"/>
</dbReference>
<keyword evidence="9 18" id="KW-0472">Membrane</keyword>
<organism evidence="20 21">
    <name type="scientific">Fragariocoptes setiger</name>
    <dbReference type="NCBI Taxonomy" id="1670756"/>
    <lineage>
        <taxon>Eukaryota</taxon>
        <taxon>Metazoa</taxon>
        <taxon>Ecdysozoa</taxon>
        <taxon>Arthropoda</taxon>
        <taxon>Chelicerata</taxon>
        <taxon>Arachnida</taxon>
        <taxon>Acari</taxon>
        <taxon>Acariformes</taxon>
        <taxon>Trombidiformes</taxon>
        <taxon>Prostigmata</taxon>
        <taxon>Eupodina</taxon>
        <taxon>Eriophyoidea</taxon>
        <taxon>Phytoptidae</taxon>
        <taxon>Fragariocoptes</taxon>
    </lineage>
</organism>
<evidence type="ECO:0000256" key="17">
    <source>
        <dbReference type="SAM" id="MobiDB-lite"/>
    </source>
</evidence>
<evidence type="ECO:0000256" key="8">
    <source>
        <dbReference type="ARBA" id="ARBA00023040"/>
    </source>
</evidence>
<comment type="caution">
    <text evidence="20">The sequence shown here is derived from an EMBL/GenBank/DDBJ whole genome shotgun (WGS) entry which is preliminary data.</text>
</comment>
<feature type="transmembrane region" description="Helical" evidence="18">
    <location>
        <begin position="967"/>
        <end position="986"/>
    </location>
</feature>
<keyword evidence="7" id="KW-0770">Synapse</keyword>
<feature type="region of interest" description="Disordered" evidence="17">
    <location>
        <begin position="316"/>
        <end position="353"/>
    </location>
</feature>
<evidence type="ECO:0000256" key="3">
    <source>
        <dbReference type="ARBA" id="ARBA00022475"/>
    </source>
</evidence>
<evidence type="ECO:0000313" key="20">
    <source>
        <dbReference type="EMBL" id="KAG9509731.1"/>
    </source>
</evidence>
<name>A0ABQ7S8J1_9ACAR</name>
<evidence type="ECO:0000256" key="9">
    <source>
        <dbReference type="ARBA" id="ARBA00023136"/>
    </source>
</evidence>
<evidence type="ECO:0000259" key="19">
    <source>
        <dbReference type="PROSITE" id="PS50259"/>
    </source>
</evidence>
<feature type="transmembrane region" description="Helical" evidence="18">
    <location>
        <begin position="1007"/>
        <end position="1028"/>
    </location>
</feature>
<reference evidence="20 21" key="1">
    <citation type="submission" date="2020-10" db="EMBL/GenBank/DDBJ databases">
        <authorList>
            <person name="Klimov P.B."/>
            <person name="Dyachkov S.M."/>
            <person name="Chetverikov P.E."/>
        </authorList>
    </citation>
    <scope>NUCLEOTIDE SEQUENCE [LARGE SCALE GENOMIC DNA]</scope>
    <source>
        <strain evidence="20">BMOC 18-1129-001#AD2665</strain>
        <tissue evidence="20">Entire mites</tissue>
    </source>
</reference>
<gene>
    <name evidence="20" type="primary">GPR158</name>
    <name evidence="20" type="ORF">GZH46_01739</name>
</gene>
<dbReference type="PANTHER" id="PTHR32546">
    <property type="entry name" value="G-PROTEIN COUPLED RECEPTOR 158-RELATED"/>
    <property type="match status" value="1"/>
</dbReference>
<evidence type="ECO:0000256" key="5">
    <source>
        <dbReference type="ARBA" id="ARBA00022729"/>
    </source>
</evidence>
<feature type="transmembrane region" description="Helical" evidence="18">
    <location>
        <begin position="899"/>
        <end position="922"/>
    </location>
</feature>
<keyword evidence="14" id="KW-0628">Postsynaptic cell membrane</keyword>
<evidence type="ECO:0000256" key="16">
    <source>
        <dbReference type="ARBA" id="ARBA00034104"/>
    </source>
</evidence>
<accession>A0ABQ7S8J1</accession>
<feature type="compositionally biased region" description="Low complexity" evidence="17">
    <location>
        <begin position="1198"/>
        <end position="1209"/>
    </location>
</feature>